<dbReference type="NCBIfam" id="TIGR00040">
    <property type="entry name" value="yfcE"/>
    <property type="match status" value="1"/>
</dbReference>
<evidence type="ECO:0000313" key="7">
    <source>
        <dbReference type="Proteomes" id="UP000053750"/>
    </source>
</evidence>
<reference evidence="6 7" key="1">
    <citation type="submission" date="2014-02" db="EMBL/GenBank/DDBJ databases">
        <title>Genome sequence of Paenibacillus darwinianus reveals adaptive mechanisms for survival in Antarctic soils.</title>
        <authorList>
            <person name="Dsouza M."/>
            <person name="Taylor M.W."/>
            <person name="Turner S.J."/>
            <person name="Aislabie J."/>
        </authorList>
    </citation>
    <scope>NUCLEOTIDE SEQUENCE [LARGE SCALE GENOMIC DNA]</scope>
    <source>
        <strain evidence="6 7">CE1</strain>
    </source>
</reference>
<dbReference type="AlphaFoldDB" id="A0A9W5RZK0"/>
<evidence type="ECO:0000256" key="3">
    <source>
        <dbReference type="ARBA" id="ARBA00022801"/>
    </source>
</evidence>
<evidence type="ECO:0000256" key="1">
    <source>
        <dbReference type="ARBA" id="ARBA00008950"/>
    </source>
</evidence>
<dbReference type="Pfam" id="PF12850">
    <property type="entry name" value="Metallophos_2"/>
    <property type="match status" value="1"/>
</dbReference>
<dbReference type="InterPro" id="IPR000979">
    <property type="entry name" value="Phosphodiesterase_MJ0936/Vps29"/>
</dbReference>
<dbReference type="GO" id="GO:0016787">
    <property type="term" value="F:hydrolase activity"/>
    <property type="evidence" value="ECO:0007669"/>
    <property type="project" value="UniProtKB-UniRule"/>
</dbReference>
<organism evidence="6 7">
    <name type="scientific">Paenibacillus darwinianus</name>
    <dbReference type="NCBI Taxonomy" id="1380763"/>
    <lineage>
        <taxon>Bacteria</taxon>
        <taxon>Bacillati</taxon>
        <taxon>Bacillota</taxon>
        <taxon>Bacilli</taxon>
        <taxon>Bacillales</taxon>
        <taxon>Paenibacillaceae</taxon>
        <taxon>Paenibacillus</taxon>
    </lineage>
</organism>
<dbReference type="EMBL" id="JFHU01000205">
    <property type="protein sequence ID" value="EXX85960.1"/>
    <property type="molecule type" value="Genomic_DNA"/>
</dbReference>
<dbReference type="GO" id="GO:0046872">
    <property type="term" value="F:metal ion binding"/>
    <property type="evidence" value="ECO:0007669"/>
    <property type="project" value="UniProtKB-KW"/>
</dbReference>
<feature type="domain" description="Calcineurin-like phosphoesterase" evidence="5">
    <location>
        <begin position="1"/>
        <end position="152"/>
    </location>
</feature>
<evidence type="ECO:0000256" key="4">
    <source>
        <dbReference type="RuleBase" id="RU362039"/>
    </source>
</evidence>
<dbReference type="PANTHER" id="PTHR11124">
    <property type="entry name" value="VACUOLAR SORTING PROTEIN VPS29"/>
    <property type="match status" value="1"/>
</dbReference>
<comment type="similarity">
    <text evidence="1 4">Belongs to the metallophosphoesterase superfamily. YfcE family.</text>
</comment>
<dbReference type="Gene3D" id="3.60.21.10">
    <property type="match status" value="1"/>
</dbReference>
<comment type="caution">
    <text evidence="6">The sequence shown here is derived from an EMBL/GenBank/DDBJ whole genome shotgun (WGS) entry which is preliminary data.</text>
</comment>
<dbReference type="SUPFAM" id="SSF56300">
    <property type="entry name" value="Metallo-dependent phosphatases"/>
    <property type="match status" value="1"/>
</dbReference>
<dbReference type="InterPro" id="IPR024654">
    <property type="entry name" value="Calcineurin-like_PHP_lpxH"/>
</dbReference>
<keyword evidence="3" id="KW-0378">Hydrolase</keyword>
<dbReference type="Proteomes" id="UP000053750">
    <property type="component" value="Unassembled WGS sequence"/>
</dbReference>
<comment type="cofactor">
    <cofactor evidence="4">
        <name>a divalent metal cation</name>
        <dbReference type="ChEBI" id="CHEBI:60240"/>
    </cofactor>
</comment>
<protein>
    <recommendedName>
        <fullName evidence="4">Phosphoesterase</fullName>
        <ecNumber evidence="4">3.1.4.-</ecNumber>
    </recommendedName>
</protein>
<evidence type="ECO:0000259" key="5">
    <source>
        <dbReference type="Pfam" id="PF12850"/>
    </source>
</evidence>
<dbReference type="InterPro" id="IPR020935">
    <property type="entry name" value="PdiEstase_YfcE_CS"/>
</dbReference>
<dbReference type="OrthoDB" id="9800565at2"/>
<proteinExistence type="inferred from homology"/>
<dbReference type="RefSeq" id="WP_036584834.1">
    <property type="nucleotide sequence ID" value="NZ_KK082139.1"/>
</dbReference>
<dbReference type="PROSITE" id="PS01269">
    <property type="entry name" value="UPF0025"/>
    <property type="match status" value="1"/>
</dbReference>
<name>A0A9W5RZK0_9BACL</name>
<accession>A0A9W5RZK0</accession>
<dbReference type="EC" id="3.1.4.-" evidence="4"/>
<gene>
    <name evidence="6" type="ORF">BG53_07370</name>
</gene>
<keyword evidence="2 4" id="KW-0479">Metal-binding</keyword>
<sequence length="164" mass="18136">MRIIVVSDTHMPRRRVKGLPEQLNNALRDADLILHAGDWCDMATVDALSPYAPLEGVAGNNDGEALIKRFGYRKIVTVGDVRIGIVHGHGVKGTTESRAREAFARESPDVIVFGHSHIPLLKEMNGILLFNPGSPTDKRRQAKYSFGILEVDGRDIRASHLLFD</sequence>
<evidence type="ECO:0000256" key="2">
    <source>
        <dbReference type="ARBA" id="ARBA00022723"/>
    </source>
</evidence>
<keyword evidence="7" id="KW-1185">Reference proteome</keyword>
<evidence type="ECO:0000313" key="6">
    <source>
        <dbReference type="EMBL" id="EXX85960.1"/>
    </source>
</evidence>
<dbReference type="InterPro" id="IPR041802">
    <property type="entry name" value="MPP_YfcE"/>
</dbReference>
<dbReference type="InterPro" id="IPR029052">
    <property type="entry name" value="Metallo-depent_PP-like"/>
</dbReference>
<dbReference type="CDD" id="cd00841">
    <property type="entry name" value="MPP_YfcE"/>
    <property type="match status" value="1"/>
</dbReference>